<keyword evidence="4" id="KW-1185">Reference proteome</keyword>
<dbReference type="Pfam" id="PF04681">
    <property type="entry name" value="Bys1"/>
    <property type="match status" value="1"/>
</dbReference>
<name>A0A8J2I7F0_9PLEO</name>
<proteinExistence type="predicted"/>
<keyword evidence="2" id="KW-0732">Signal</keyword>
<dbReference type="InterPro" id="IPR006771">
    <property type="entry name" value="CetA-like"/>
</dbReference>
<comment type="caution">
    <text evidence="3">The sequence shown here is derived from an EMBL/GenBank/DDBJ whole genome shotgun (WGS) entry which is preliminary data.</text>
</comment>
<protein>
    <submittedName>
        <fullName evidence="3">Uncharacterized protein</fullName>
    </submittedName>
</protein>
<evidence type="ECO:0000256" key="1">
    <source>
        <dbReference type="SAM" id="MobiDB-lite"/>
    </source>
</evidence>
<gene>
    <name evidence="3" type="ORF">ALTATR162_LOCUS9694</name>
</gene>
<dbReference type="EMBL" id="CAJRGZ010000025">
    <property type="protein sequence ID" value="CAG5181302.1"/>
    <property type="molecule type" value="Genomic_DNA"/>
</dbReference>
<organism evidence="3 4">
    <name type="scientific">Alternaria atra</name>
    <dbReference type="NCBI Taxonomy" id="119953"/>
    <lineage>
        <taxon>Eukaryota</taxon>
        <taxon>Fungi</taxon>
        <taxon>Dikarya</taxon>
        <taxon>Ascomycota</taxon>
        <taxon>Pezizomycotina</taxon>
        <taxon>Dothideomycetes</taxon>
        <taxon>Pleosporomycetidae</taxon>
        <taxon>Pleosporales</taxon>
        <taxon>Pleosporineae</taxon>
        <taxon>Pleosporaceae</taxon>
        <taxon>Alternaria</taxon>
        <taxon>Alternaria sect. Ulocladioides</taxon>
    </lineage>
</organism>
<sequence length="277" mass="29542">MRANSAIAFVLPLLAAGAHLGHRHSYDHADIYHRAVKTNIVVVTETAYTTLTVDLISSSPESSSCAVATTSAAPPPSITVKLPEKGPSDIASASASSSAVQSSSAPPKSPSSNGNHYAPLNSEPHTAIIVNSCDYDVYVSSIGDVKTCGPGNICKLVPANSTYSEPIRTCYKSGISLKVSKTEAMTQVMQFEYTVWDDKTTMSYDISYLDCQVKTDATTFDFSACVGHEKGIQAAAKDGPVYSPTRIGLLSQTRWIVKAPGYCGWTNIHGLMYSFLL</sequence>
<feature type="region of interest" description="Disordered" evidence="1">
    <location>
        <begin position="66"/>
        <end position="120"/>
    </location>
</feature>
<accession>A0A8J2I7F0</accession>
<feature type="signal peptide" evidence="2">
    <location>
        <begin position="1"/>
        <end position="17"/>
    </location>
</feature>
<feature type="compositionally biased region" description="Low complexity" evidence="1">
    <location>
        <begin position="88"/>
        <end position="112"/>
    </location>
</feature>
<evidence type="ECO:0000313" key="4">
    <source>
        <dbReference type="Proteomes" id="UP000676310"/>
    </source>
</evidence>
<dbReference type="Proteomes" id="UP000676310">
    <property type="component" value="Unassembled WGS sequence"/>
</dbReference>
<reference evidence="3" key="1">
    <citation type="submission" date="2021-05" db="EMBL/GenBank/DDBJ databases">
        <authorList>
            <person name="Stam R."/>
        </authorList>
    </citation>
    <scope>NUCLEOTIDE SEQUENCE</scope>
    <source>
        <strain evidence="3">CS162</strain>
    </source>
</reference>
<dbReference type="OrthoDB" id="5144514at2759"/>
<dbReference type="AlphaFoldDB" id="A0A8J2I7F0"/>
<evidence type="ECO:0000313" key="3">
    <source>
        <dbReference type="EMBL" id="CAG5181302.1"/>
    </source>
</evidence>
<dbReference type="GeneID" id="67021943"/>
<evidence type="ECO:0000256" key="2">
    <source>
        <dbReference type="SAM" id="SignalP"/>
    </source>
</evidence>
<feature type="chain" id="PRO_5035188199" evidence="2">
    <location>
        <begin position="18"/>
        <end position="277"/>
    </location>
</feature>
<dbReference type="RefSeq" id="XP_043173263.1">
    <property type="nucleotide sequence ID" value="XM_043317328.1"/>
</dbReference>